<name>A0A849JYY9_9MICO</name>
<reference evidence="3 4" key="1">
    <citation type="submission" date="2020-05" db="EMBL/GenBank/DDBJ databases">
        <title>Genome sequence of Isoptericola sp. JC619 isolated from Chilika lagoon, India.</title>
        <authorList>
            <person name="Kumar D."/>
            <person name="Appam K."/>
            <person name="Gandham S."/>
            <person name="Uppada J."/>
            <person name="Sasikala C."/>
            <person name="Venkata Ramana C."/>
        </authorList>
    </citation>
    <scope>NUCLEOTIDE SEQUENCE [LARGE SCALE GENOMIC DNA]</scope>
    <source>
        <strain evidence="3 4">JC619</strain>
    </source>
</reference>
<evidence type="ECO:0000256" key="2">
    <source>
        <dbReference type="SAM" id="Phobius"/>
    </source>
</evidence>
<accession>A0A849JYY9</accession>
<gene>
    <name evidence="3" type="ORF">HLI28_13275</name>
</gene>
<dbReference type="PANTHER" id="PTHR30503:SF3">
    <property type="entry name" value="INNER MEMBRANE PROTEIN YEDI"/>
    <property type="match status" value="1"/>
</dbReference>
<keyword evidence="4" id="KW-1185">Reference proteome</keyword>
<dbReference type="PANTHER" id="PTHR30503">
    <property type="entry name" value="INNER MEMBRANE PROTEIN YEDI"/>
    <property type="match status" value="1"/>
</dbReference>
<proteinExistence type="predicted"/>
<dbReference type="Proteomes" id="UP000557204">
    <property type="component" value="Unassembled WGS sequence"/>
</dbReference>
<sequence length="352" mass="36783">MSAGLLGLLDDVAAIAKLAAASLDDVGAAAGRATAKAAGVVVDDTAVTPQYVHGVAAERELPIIKKIAWGSIRNKVLIILPIALVLSEWLPWLLTPILMLGGTYLAFEGAEKIWRRVRGHTDHDRPAAAVGPEAEKTMVSGAIRTDLILSAEIMVIALDEVADEGFWSRLVILLVVALVITVIVYGAVALIVKMDDVGLALAQRESDLSRRVGRALVTGMPKVLATISVVGTVAMLWVGGHILLVGVDELGWHGLYDLVHHGEEAIAAAVPGIGGFLAWCFNTLCSALIGLVVGAVAVAVMHVLPFGDDHDARDAHDSPATPRPAAEHDPDAESGRSGGESAGTGASRHDEH</sequence>
<dbReference type="RefSeq" id="WP_171248041.1">
    <property type="nucleotide sequence ID" value="NZ_JABFAJ010000024.1"/>
</dbReference>
<feature type="transmembrane region" description="Helical" evidence="2">
    <location>
        <begin position="223"/>
        <end position="247"/>
    </location>
</feature>
<evidence type="ECO:0000256" key="1">
    <source>
        <dbReference type="SAM" id="MobiDB-lite"/>
    </source>
</evidence>
<feature type="transmembrane region" description="Helical" evidence="2">
    <location>
        <begin position="276"/>
        <end position="304"/>
    </location>
</feature>
<keyword evidence="2" id="KW-0812">Transmembrane</keyword>
<dbReference type="Pfam" id="PF05661">
    <property type="entry name" value="DUF808"/>
    <property type="match status" value="1"/>
</dbReference>
<dbReference type="InterPro" id="IPR008526">
    <property type="entry name" value="YedI"/>
</dbReference>
<comment type="caution">
    <text evidence="3">The sequence shown here is derived from an EMBL/GenBank/DDBJ whole genome shotgun (WGS) entry which is preliminary data.</text>
</comment>
<feature type="compositionally biased region" description="Basic and acidic residues" evidence="1">
    <location>
        <begin position="325"/>
        <end position="334"/>
    </location>
</feature>
<dbReference type="AlphaFoldDB" id="A0A849JYY9"/>
<keyword evidence="2" id="KW-0472">Membrane</keyword>
<feature type="region of interest" description="Disordered" evidence="1">
    <location>
        <begin position="311"/>
        <end position="352"/>
    </location>
</feature>
<dbReference type="PIRSF" id="PIRSF016660">
    <property type="entry name" value="YedI"/>
    <property type="match status" value="1"/>
</dbReference>
<organism evidence="3 4">
    <name type="scientific">Isoptericola sediminis</name>
    <dbReference type="NCBI Taxonomy" id="2733572"/>
    <lineage>
        <taxon>Bacteria</taxon>
        <taxon>Bacillati</taxon>
        <taxon>Actinomycetota</taxon>
        <taxon>Actinomycetes</taxon>
        <taxon>Micrococcales</taxon>
        <taxon>Promicromonosporaceae</taxon>
        <taxon>Isoptericola</taxon>
    </lineage>
</organism>
<evidence type="ECO:0000313" key="4">
    <source>
        <dbReference type="Proteomes" id="UP000557204"/>
    </source>
</evidence>
<feature type="transmembrane region" description="Helical" evidence="2">
    <location>
        <begin position="170"/>
        <end position="192"/>
    </location>
</feature>
<feature type="transmembrane region" description="Helical" evidence="2">
    <location>
        <begin position="76"/>
        <end position="94"/>
    </location>
</feature>
<dbReference type="EMBL" id="JABFAJ010000024">
    <property type="protein sequence ID" value="NNU28506.1"/>
    <property type="molecule type" value="Genomic_DNA"/>
</dbReference>
<protein>
    <submittedName>
        <fullName evidence="3">DUF808 domain-containing protein</fullName>
    </submittedName>
</protein>
<evidence type="ECO:0000313" key="3">
    <source>
        <dbReference type="EMBL" id="NNU28506.1"/>
    </source>
</evidence>
<dbReference type="GO" id="GO:0005886">
    <property type="term" value="C:plasma membrane"/>
    <property type="evidence" value="ECO:0007669"/>
    <property type="project" value="TreeGrafter"/>
</dbReference>
<keyword evidence="2" id="KW-1133">Transmembrane helix</keyword>